<reference evidence="3" key="1">
    <citation type="submission" date="2021-01" db="EMBL/GenBank/DDBJ databases">
        <title>Whole genome shotgun sequence of Virgisporangium aliadipatigenens NBRC 105644.</title>
        <authorList>
            <person name="Komaki H."/>
            <person name="Tamura T."/>
        </authorList>
    </citation>
    <scope>NUCLEOTIDE SEQUENCE</scope>
    <source>
        <strain evidence="3">NBRC 105644</strain>
    </source>
</reference>
<gene>
    <name evidence="3" type="ORF">Val02_93090</name>
</gene>
<dbReference type="EMBL" id="BOPF01000082">
    <property type="protein sequence ID" value="GIJ52423.1"/>
    <property type="molecule type" value="Genomic_DNA"/>
</dbReference>
<keyword evidence="2" id="KW-0812">Transmembrane</keyword>
<feature type="compositionally biased region" description="Polar residues" evidence="1">
    <location>
        <begin position="130"/>
        <end position="140"/>
    </location>
</feature>
<feature type="compositionally biased region" description="Low complexity" evidence="1">
    <location>
        <begin position="87"/>
        <end position="109"/>
    </location>
</feature>
<accession>A0A8J4DWM4</accession>
<comment type="caution">
    <text evidence="3">The sequence shown here is derived from an EMBL/GenBank/DDBJ whole genome shotgun (WGS) entry which is preliminary data.</text>
</comment>
<evidence type="ECO:0000256" key="1">
    <source>
        <dbReference type="SAM" id="MobiDB-lite"/>
    </source>
</evidence>
<sequence>MQVSEVDDGVPREAVFTDGTGRRRRLVTAFGFAAGFALVGALSLAVAGVFGVSPVPLPGLPAGGQAVQDRVGERDVRLDPPPPAPVGTTRRAPTGTPTPTPTRLVAPSPASAPPPSTTETPRGNRPSPKPANSNAAGRNR</sequence>
<proteinExistence type="predicted"/>
<keyword evidence="4" id="KW-1185">Reference proteome</keyword>
<dbReference type="RefSeq" id="WP_203905823.1">
    <property type="nucleotide sequence ID" value="NZ_BOPF01000082.1"/>
</dbReference>
<dbReference type="AlphaFoldDB" id="A0A8J4DWM4"/>
<evidence type="ECO:0000313" key="4">
    <source>
        <dbReference type="Proteomes" id="UP000619260"/>
    </source>
</evidence>
<keyword evidence="2" id="KW-0472">Membrane</keyword>
<dbReference type="Proteomes" id="UP000619260">
    <property type="component" value="Unassembled WGS sequence"/>
</dbReference>
<name>A0A8J4DWM4_9ACTN</name>
<evidence type="ECO:0000313" key="3">
    <source>
        <dbReference type="EMBL" id="GIJ52423.1"/>
    </source>
</evidence>
<feature type="transmembrane region" description="Helical" evidence="2">
    <location>
        <begin position="26"/>
        <end position="50"/>
    </location>
</feature>
<feature type="region of interest" description="Disordered" evidence="1">
    <location>
        <begin position="53"/>
        <end position="140"/>
    </location>
</feature>
<organism evidence="3 4">
    <name type="scientific">Virgisporangium aliadipatigenens</name>
    <dbReference type="NCBI Taxonomy" id="741659"/>
    <lineage>
        <taxon>Bacteria</taxon>
        <taxon>Bacillati</taxon>
        <taxon>Actinomycetota</taxon>
        <taxon>Actinomycetes</taxon>
        <taxon>Micromonosporales</taxon>
        <taxon>Micromonosporaceae</taxon>
        <taxon>Virgisporangium</taxon>
    </lineage>
</organism>
<keyword evidence="2" id="KW-1133">Transmembrane helix</keyword>
<evidence type="ECO:0000256" key="2">
    <source>
        <dbReference type="SAM" id="Phobius"/>
    </source>
</evidence>
<protein>
    <submittedName>
        <fullName evidence="3">Uncharacterized protein</fullName>
    </submittedName>
</protein>